<comment type="caution">
    <text evidence="9">The sequence shown here is derived from an EMBL/GenBank/DDBJ whole genome shotgun (WGS) entry which is preliminary data.</text>
</comment>
<dbReference type="Pfam" id="PF00512">
    <property type="entry name" value="HisKA"/>
    <property type="match status" value="1"/>
</dbReference>
<dbReference type="InterPro" id="IPR003661">
    <property type="entry name" value="HisK_dim/P_dom"/>
</dbReference>
<dbReference type="SMART" id="SM00448">
    <property type="entry name" value="REC"/>
    <property type="match status" value="1"/>
</dbReference>
<dbReference type="SUPFAM" id="SSF55874">
    <property type="entry name" value="ATPase domain of HSP90 chaperone/DNA topoisomerase II/histidine kinase"/>
    <property type="match status" value="1"/>
</dbReference>
<dbReference type="SMART" id="SM00387">
    <property type="entry name" value="HATPase_c"/>
    <property type="match status" value="1"/>
</dbReference>
<dbReference type="InterPro" id="IPR011006">
    <property type="entry name" value="CheY-like_superfamily"/>
</dbReference>
<dbReference type="InterPro" id="IPR004358">
    <property type="entry name" value="Sig_transdc_His_kin-like_C"/>
</dbReference>
<dbReference type="InterPro" id="IPR001789">
    <property type="entry name" value="Sig_transdc_resp-reg_receiver"/>
</dbReference>
<feature type="transmembrane region" description="Helical" evidence="6">
    <location>
        <begin position="126"/>
        <end position="147"/>
    </location>
</feature>
<dbReference type="CDD" id="cd17546">
    <property type="entry name" value="REC_hyHK_CKI1_RcsC-like"/>
    <property type="match status" value="1"/>
</dbReference>
<dbReference type="Gene3D" id="3.30.450.20">
    <property type="entry name" value="PAS domain"/>
    <property type="match status" value="1"/>
</dbReference>
<keyword evidence="6" id="KW-1133">Transmembrane helix</keyword>
<name>A0ABT3P7D2_9ALTE</name>
<organism evidence="9 10">
    <name type="scientific">Alteromonas aquimaris</name>
    <dbReference type="NCBI Taxonomy" id="2998417"/>
    <lineage>
        <taxon>Bacteria</taxon>
        <taxon>Pseudomonadati</taxon>
        <taxon>Pseudomonadota</taxon>
        <taxon>Gammaproteobacteria</taxon>
        <taxon>Alteromonadales</taxon>
        <taxon>Alteromonadaceae</taxon>
        <taxon>Alteromonas/Salinimonas group</taxon>
        <taxon>Alteromonas</taxon>
    </lineage>
</organism>
<evidence type="ECO:0000259" key="8">
    <source>
        <dbReference type="PROSITE" id="PS50110"/>
    </source>
</evidence>
<feature type="modified residue" description="4-aspartylphosphate" evidence="5">
    <location>
        <position position="856"/>
    </location>
</feature>
<keyword evidence="9" id="KW-0067">ATP-binding</keyword>
<evidence type="ECO:0000256" key="4">
    <source>
        <dbReference type="ARBA" id="ARBA00023012"/>
    </source>
</evidence>
<dbReference type="RefSeq" id="WP_265616689.1">
    <property type="nucleotide sequence ID" value="NZ_JAPFRD010000006.1"/>
</dbReference>
<feature type="domain" description="Histidine kinase" evidence="7">
    <location>
        <begin position="571"/>
        <end position="787"/>
    </location>
</feature>
<feature type="transmembrane region" description="Helical" evidence="6">
    <location>
        <begin position="68"/>
        <end position="88"/>
    </location>
</feature>
<dbReference type="Gene3D" id="3.40.50.2300">
    <property type="match status" value="1"/>
</dbReference>
<reference evidence="9" key="1">
    <citation type="submission" date="2022-11" db="EMBL/GenBank/DDBJ databases">
        <title>Alteromonas sp. nov., isolated from sea water of the Qingdao.</title>
        <authorList>
            <person name="Wang Q."/>
        </authorList>
    </citation>
    <scope>NUCLEOTIDE SEQUENCE</scope>
    <source>
        <strain evidence="9">ASW11-7</strain>
    </source>
</reference>
<evidence type="ECO:0000256" key="1">
    <source>
        <dbReference type="ARBA" id="ARBA00000085"/>
    </source>
</evidence>
<gene>
    <name evidence="9" type="ORF">OPS25_05695</name>
</gene>
<evidence type="ECO:0000256" key="5">
    <source>
        <dbReference type="PROSITE-ProRule" id="PRU00169"/>
    </source>
</evidence>
<dbReference type="SMART" id="SM00388">
    <property type="entry name" value="HisKA"/>
    <property type="match status" value="1"/>
</dbReference>
<keyword evidence="6" id="KW-0812">Transmembrane</keyword>
<dbReference type="Pfam" id="PF00072">
    <property type="entry name" value="Response_reg"/>
    <property type="match status" value="1"/>
</dbReference>
<keyword evidence="9" id="KW-0547">Nucleotide-binding</keyword>
<dbReference type="CDD" id="cd16922">
    <property type="entry name" value="HATPase_EvgS-ArcB-TorS-like"/>
    <property type="match status" value="1"/>
</dbReference>
<feature type="transmembrane region" description="Helical" evidence="6">
    <location>
        <begin position="167"/>
        <end position="191"/>
    </location>
</feature>
<dbReference type="CDD" id="cd00082">
    <property type="entry name" value="HisKA"/>
    <property type="match status" value="1"/>
</dbReference>
<accession>A0ABT3P7D2</accession>
<feature type="transmembrane region" description="Helical" evidence="6">
    <location>
        <begin position="7"/>
        <end position="28"/>
    </location>
</feature>
<comment type="catalytic activity">
    <reaction evidence="1">
        <text>ATP + protein L-histidine = ADP + protein N-phospho-L-histidine.</text>
        <dbReference type="EC" id="2.7.13.3"/>
    </reaction>
</comment>
<keyword evidence="6" id="KW-0472">Membrane</keyword>
<dbReference type="EC" id="2.7.13.3" evidence="2"/>
<dbReference type="EMBL" id="JAPFRD010000006">
    <property type="protein sequence ID" value="MCW8107986.1"/>
    <property type="molecule type" value="Genomic_DNA"/>
</dbReference>
<dbReference type="InterPro" id="IPR036097">
    <property type="entry name" value="HisK_dim/P_sf"/>
</dbReference>
<evidence type="ECO:0000256" key="3">
    <source>
        <dbReference type="ARBA" id="ARBA00022553"/>
    </source>
</evidence>
<keyword evidence="4" id="KW-0902">Two-component regulatory system</keyword>
<dbReference type="PANTHER" id="PTHR45339:SF1">
    <property type="entry name" value="HYBRID SIGNAL TRANSDUCTION HISTIDINE KINASE J"/>
    <property type="match status" value="1"/>
</dbReference>
<dbReference type="PROSITE" id="PS50110">
    <property type="entry name" value="RESPONSE_REGULATORY"/>
    <property type="match status" value="1"/>
</dbReference>
<dbReference type="PANTHER" id="PTHR45339">
    <property type="entry name" value="HYBRID SIGNAL TRANSDUCTION HISTIDINE KINASE J"/>
    <property type="match status" value="1"/>
</dbReference>
<feature type="transmembrane region" description="Helical" evidence="6">
    <location>
        <begin position="437"/>
        <end position="460"/>
    </location>
</feature>
<evidence type="ECO:0000259" key="7">
    <source>
        <dbReference type="PROSITE" id="PS50109"/>
    </source>
</evidence>
<dbReference type="InterPro" id="IPR036890">
    <property type="entry name" value="HATPase_C_sf"/>
</dbReference>
<dbReference type="SUPFAM" id="SSF47384">
    <property type="entry name" value="Homodimeric domain of signal transducing histidine kinase"/>
    <property type="match status" value="1"/>
</dbReference>
<feature type="transmembrane region" description="Helical" evidence="6">
    <location>
        <begin position="94"/>
        <end position="114"/>
    </location>
</feature>
<dbReference type="SUPFAM" id="SSF52172">
    <property type="entry name" value="CheY-like"/>
    <property type="match status" value="1"/>
</dbReference>
<evidence type="ECO:0000256" key="2">
    <source>
        <dbReference type="ARBA" id="ARBA00012438"/>
    </source>
</evidence>
<sequence>MRTAKNVFIYLLLIVAGTIGNSLAPPIISDGIFAYGIAASIFIALKYRPLLAIPAAFIIAFPLSFQHPLLAVTALLAQPVVISCFCYPKRILKPLIYAGFFWSLFALPVMGVAFMGEQIETTSELITASLISWLGGVVGLLIGHIGYCITNRARIAASPELIPARGMLSYIFASLLFLIILVIFMGYMHIFQKQQKMQINKYIVERTEIIAEQVEDFLKKNQSAINLTANLLASAKEHGSVSDQGVNEYLRSLATNQPHFLSFLVADGEGRITNAFPPGLREKAEQQGHNSVATRPYFTHVEATGQPYLSNAFQGVGFGNDLIVAISSPILVNSELAGIVEGSLSLSSFAQFDKQKIPGFVVIIEDAAKNVVYASERLNLPPLAPVEFETCQNSRCEQGVRLKENDWLQSRLQVPQTNWQVRLLYDFSRFTDTFNTWLLLALAVLLCLAVMSVLVGHILATVFTAPMNNLVRYFESFTPDSEYSETLPPRKYFYVREISQLHEAFLNLQERLVKAFKDLAQSRSEQEVLNKQLRVLNISLEEKVAEKTLSLKKALKRANLANNAKSQFLANMSHEIRTPMNGILGSCENLLEIPLPEGVSKKVEVIHYSASHLLSILNSILDWSKIEAGKMTLDEHPFSLRTLIESLLFLHSQAAQNKYVTLHSNVDASVPEHLLGDGGKLNQILNNLLSNAIKFTQNGTVQVDAFFNKGKLSVSVIDSGIGMSDEQLERIFKQFEQADSSTTRVYGGTGLGLSITKKLIELMGGNIQVRSIPHEGTTFTVVIPFTPEVKSANKEASVLPPLPKKLKILLVEDNSINAEIVADIVKSQKWVYLWAKDGQQALDVLSKHNFDLILMDCQMPVMDGLEATRHIRARSDAKASTPIIALTANAFEEDKNACYKAGMDAHLAKPFKKEQLLNIIAQTLSGDRLS</sequence>
<protein>
    <recommendedName>
        <fullName evidence="2">histidine kinase</fullName>
        <ecNumber evidence="2">2.7.13.3</ecNumber>
    </recommendedName>
</protein>
<feature type="domain" description="Response regulatory" evidence="8">
    <location>
        <begin position="807"/>
        <end position="924"/>
    </location>
</feature>
<dbReference type="CDD" id="cd18773">
    <property type="entry name" value="PDC1_HK_sensor"/>
    <property type="match status" value="1"/>
</dbReference>
<dbReference type="Proteomes" id="UP001142810">
    <property type="component" value="Unassembled WGS sequence"/>
</dbReference>
<dbReference type="GO" id="GO:0005524">
    <property type="term" value="F:ATP binding"/>
    <property type="evidence" value="ECO:0007669"/>
    <property type="project" value="UniProtKB-KW"/>
</dbReference>
<dbReference type="Gene3D" id="1.10.287.130">
    <property type="match status" value="1"/>
</dbReference>
<dbReference type="Gene3D" id="3.30.565.10">
    <property type="entry name" value="Histidine kinase-like ATPase, C-terminal domain"/>
    <property type="match status" value="1"/>
</dbReference>
<evidence type="ECO:0000313" key="9">
    <source>
        <dbReference type="EMBL" id="MCW8107986.1"/>
    </source>
</evidence>
<evidence type="ECO:0000313" key="10">
    <source>
        <dbReference type="Proteomes" id="UP001142810"/>
    </source>
</evidence>
<keyword evidence="3 5" id="KW-0597">Phosphoprotein</keyword>
<proteinExistence type="predicted"/>
<dbReference type="Pfam" id="PF02518">
    <property type="entry name" value="HATPase_c"/>
    <property type="match status" value="1"/>
</dbReference>
<dbReference type="PRINTS" id="PR00344">
    <property type="entry name" value="BCTRLSENSOR"/>
</dbReference>
<keyword evidence="10" id="KW-1185">Reference proteome</keyword>
<dbReference type="InterPro" id="IPR005467">
    <property type="entry name" value="His_kinase_dom"/>
</dbReference>
<dbReference type="PROSITE" id="PS50109">
    <property type="entry name" value="HIS_KIN"/>
    <property type="match status" value="1"/>
</dbReference>
<evidence type="ECO:0000256" key="6">
    <source>
        <dbReference type="SAM" id="Phobius"/>
    </source>
</evidence>
<dbReference type="InterPro" id="IPR003594">
    <property type="entry name" value="HATPase_dom"/>
</dbReference>